<evidence type="ECO:0000313" key="5">
    <source>
        <dbReference type="Proteomes" id="UP001595952"/>
    </source>
</evidence>
<feature type="domain" description="PKD/Chitinase" evidence="3">
    <location>
        <begin position="809"/>
        <end position="892"/>
    </location>
</feature>
<feature type="signal peptide" evidence="1">
    <location>
        <begin position="1"/>
        <end position="21"/>
    </location>
</feature>
<dbReference type="Pfam" id="PF17936">
    <property type="entry name" value="Big_6"/>
    <property type="match status" value="1"/>
</dbReference>
<feature type="domain" description="Fibronectin type-III" evidence="2">
    <location>
        <begin position="342"/>
        <end position="517"/>
    </location>
</feature>
<keyword evidence="5" id="KW-1185">Reference proteome</keyword>
<dbReference type="InterPro" id="IPR044016">
    <property type="entry name" value="Big_13"/>
</dbReference>
<evidence type="ECO:0000256" key="1">
    <source>
        <dbReference type="SAM" id="SignalP"/>
    </source>
</evidence>
<feature type="domain" description="PKD/Chitinase" evidence="3">
    <location>
        <begin position="264"/>
        <end position="340"/>
    </location>
</feature>
<feature type="chain" id="PRO_5046556598" evidence="1">
    <location>
        <begin position="22"/>
        <end position="1338"/>
    </location>
</feature>
<dbReference type="SMART" id="SM00089">
    <property type="entry name" value="PKD"/>
    <property type="match status" value="4"/>
</dbReference>
<evidence type="ECO:0000313" key="4">
    <source>
        <dbReference type="EMBL" id="MFC4639693.1"/>
    </source>
</evidence>
<feature type="domain" description="Fibronectin type-III" evidence="2">
    <location>
        <begin position="145"/>
        <end position="328"/>
    </location>
</feature>
<feature type="domain" description="PKD/Chitinase" evidence="3">
    <location>
        <begin position="395"/>
        <end position="527"/>
    </location>
</feature>
<reference evidence="5" key="1">
    <citation type="journal article" date="2019" name="Int. J. Syst. Evol. Microbiol.">
        <title>The Global Catalogue of Microorganisms (GCM) 10K type strain sequencing project: providing services to taxonomists for standard genome sequencing and annotation.</title>
        <authorList>
            <consortium name="The Broad Institute Genomics Platform"/>
            <consortium name="The Broad Institute Genome Sequencing Center for Infectious Disease"/>
            <person name="Wu L."/>
            <person name="Ma J."/>
        </authorList>
    </citation>
    <scope>NUCLEOTIDE SEQUENCE [LARGE SCALE GENOMIC DNA]</scope>
    <source>
        <strain evidence="5">CCUG 55995</strain>
    </source>
</reference>
<dbReference type="InterPro" id="IPR041498">
    <property type="entry name" value="Big_6"/>
</dbReference>
<organism evidence="4 5">
    <name type="scientific">Deinococcus hohokamensis</name>
    <dbReference type="NCBI Taxonomy" id="309883"/>
    <lineage>
        <taxon>Bacteria</taxon>
        <taxon>Thermotogati</taxon>
        <taxon>Deinococcota</taxon>
        <taxon>Deinococci</taxon>
        <taxon>Deinococcales</taxon>
        <taxon>Deinococcaceae</taxon>
        <taxon>Deinococcus</taxon>
    </lineage>
</organism>
<proteinExistence type="predicted"/>
<gene>
    <name evidence="4" type="ORF">ACFO0D_15250</name>
</gene>
<evidence type="ECO:0000259" key="3">
    <source>
        <dbReference type="SMART" id="SM00089"/>
    </source>
</evidence>
<protein>
    <submittedName>
        <fullName evidence="4">Beta strand repeat-containing protein</fullName>
    </submittedName>
</protein>
<dbReference type="RefSeq" id="WP_380062675.1">
    <property type="nucleotide sequence ID" value="NZ_JBHSEI010000010.1"/>
</dbReference>
<dbReference type="InterPro" id="IPR013783">
    <property type="entry name" value="Ig-like_fold"/>
</dbReference>
<dbReference type="InterPro" id="IPR003961">
    <property type="entry name" value="FN3_dom"/>
</dbReference>
<dbReference type="Proteomes" id="UP001595952">
    <property type="component" value="Unassembled WGS sequence"/>
</dbReference>
<feature type="domain" description="Fibronectin type-III" evidence="2">
    <location>
        <begin position="713"/>
        <end position="880"/>
    </location>
</feature>
<name>A0ABV9ICJ6_9DEIO</name>
<accession>A0ABV9ICJ6</accession>
<keyword evidence="1" id="KW-0732">Signal</keyword>
<feature type="domain" description="Fibronectin type-III" evidence="2">
    <location>
        <begin position="529"/>
        <end position="700"/>
    </location>
</feature>
<dbReference type="Gene3D" id="2.60.40.10">
    <property type="entry name" value="Immunoglobulins"/>
    <property type="match status" value="7"/>
</dbReference>
<dbReference type="Pfam" id="PF19077">
    <property type="entry name" value="Big_13"/>
    <property type="match status" value="2"/>
</dbReference>
<dbReference type="PROSITE" id="PS51257">
    <property type="entry name" value="PROKAR_LIPOPROTEIN"/>
    <property type="match status" value="1"/>
</dbReference>
<evidence type="ECO:0000259" key="2">
    <source>
        <dbReference type="SMART" id="SM00060"/>
    </source>
</evidence>
<sequence>MTHFTRTMAGLTLALALSACGGNQAPAPGTIDLSGTGVSATATVGSTTTGAFSFKNGGGSDLTYSASVTYPAGQASGWLNFSGADATGTVKAGETKTATVNVTCQPYAGTYAATVTLLSTDGSVSKHLPVTLNCTAEANIPDNAPVLTVKAEATSVTTNSAHITGTATDNVQIQRVTYKLNGGAESAVQGLTFSKNVALDFVVAGLKEGANEVVVTAYDTSNNATPKTLAVTYTAPVTPPSDTKAPALTVPADQLTNASQYTLSGSVTDEGGSNVKNVTYTVSKNGSAASAPATATLSGSGYSLNLTDLSEGVYTVTLRAEDNAGNQSAPQTVRVTVDQTAPSVSAGDVTITDRLDGSAGVHVVAPDAVSVAYSTNGATFASVTGSSPFAFALGQAGTYPAGQHSVWIKATDAAGNSSAPVKYDFNIARYGDLTAPALTLQGAQLTKESALSVTGTASDAGGVKGLSYTVSKDGGAASAPSALTETNGVFSIELGGLTDGVYTVTVVAEDHNGNKSSAQTTITVDQTAPSFNAGDITVTDNHDGSATVSVSGAGSNTIWYSLDGVTYVQASGSTFSLPTSGVFTAGSYTVWVKQGDVAGNVSAPVSQTLVIAPYGDLAAPALTLQGAQLTKESALSVTGTVRDAGGVKGVSYTVSKDGGEASVVTGVTVTDGAFSLDLGGLTDGIYTVTVVAEDNNGNKSSAQTTVTVDQTAPVFAETDFTLTDNHDGSATVTVHPSETGAIWYSLDGVTYVQASGSTFNLPTSGVFTAGSYTVWVKQGDTAGNVSAPVSQTLVIAPYGDLTAPALTLKPAAPFNAGSVSVTGTASDASPLTVTYALSGQEAGTGTVAVNPQGAFLVNLSSLAEGSYTLTVTAQDSKGNRSEQATSFQVDRTAPVVSADQSDTEWRNTSFVAHFTASDALSGLSSSADENFELSVSADAPNSTDLVTVSREIKDNVGNIRSVSASARIDTVAPTIVAKAARNPDWNGWYGSDVAVSFVAADVLSGIAAGVADQVVTQTGEVKATVMDRAGNSATSEPLAIKIDKNGPAFGADLSAAAVPSADGGYDARVTGTLTDDTQVASVSASLNGAAAVPVTITASGTLVLDFNVLTLQDGPNTIVLRATDALGHTSQQDINVSAPDTSAPTFTSLEYALVDPGTLATRLRLFGTASDLVGVTRVSYVLNGGVETDLALTGAGTSISFDQTVNGLITGMNSLTMRVYDAAGNMDSQVKTFDITAADYVAPTISNFVAIYKGNSRNIGVTAAVTDMAPVGATAGIQTAVLKYTVAGVAKTVNVKNSISGDVLSVKLTGLPVGTQLTLMVTDLSGNVNTATTTIVKR</sequence>
<dbReference type="SMART" id="SM00060">
    <property type="entry name" value="FN3"/>
    <property type="match status" value="4"/>
</dbReference>
<dbReference type="InterPro" id="IPR022409">
    <property type="entry name" value="PKD/Chitinase_dom"/>
</dbReference>
<comment type="caution">
    <text evidence="4">The sequence shown here is derived from an EMBL/GenBank/DDBJ whole genome shotgun (WGS) entry which is preliminary data.</text>
</comment>
<dbReference type="NCBIfam" id="NF033510">
    <property type="entry name" value="Ca_tandemer"/>
    <property type="match status" value="1"/>
</dbReference>
<feature type="domain" description="PKD/Chitinase" evidence="3">
    <location>
        <begin position="649"/>
        <end position="711"/>
    </location>
</feature>
<dbReference type="EMBL" id="JBHSEI010000010">
    <property type="protein sequence ID" value="MFC4639693.1"/>
    <property type="molecule type" value="Genomic_DNA"/>
</dbReference>